<protein>
    <submittedName>
        <fullName evidence="2">Uncharacterized protein</fullName>
    </submittedName>
</protein>
<name>A0A1S1N254_9GAMM</name>
<dbReference type="InterPro" id="IPR047975">
    <property type="entry name" value="Heme_bind_FMP"/>
</dbReference>
<dbReference type="EMBL" id="MNAN01000037">
    <property type="protein sequence ID" value="OHU93534.1"/>
    <property type="molecule type" value="Genomic_DNA"/>
</dbReference>
<sequence>MSISGHAKHQVSKRSLTTSPTTEAASEPLSQLPGVWKNSGQFQGHGWNMSAQPFASGEHGYRLLNNQYNETLTFQLPDKSVPNRGANGSQEVFTIEYVQAIEQIAAADFPNSGLAGEAGLAIHHAPGLWLHRKNHPTGEFDVGRLSSIAQGNAVMALGRSQKNHTGFDIPSISGLPIGINQDLQSPYLKPYLHFHEHLFQGVFDPTKPNELLNQAILPFFEQDKVASVTQLKVDSASACSGVNNIPFITRAASAGEVSSIFWIYELKEMHLNGEPKMLLQYTQTVLLEFFESPTGAGLIKWPQVSINTLEKQPNK</sequence>
<gene>
    <name evidence="2" type="ORF">BIW53_19510</name>
</gene>
<feature type="region of interest" description="Disordered" evidence="1">
    <location>
        <begin position="1"/>
        <end position="35"/>
    </location>
</feature>
<dbReference type="RefSeq" id="WP_070993691.1">
    <property type="nucleotide sequence ID" value="NZ_CBCSHD010000006.1"/>
</dbReference>
<evidence type="ECO:0000313" key="2">
    <source>
        <dbReference type="EMBL" id="OHU93534.1"/>
    </source>
</evidence>
<feature type="compositionally biased region" description="Basic residues" evidence="1">
    <location>
        <begin position="1"/>
        <end position="12"/>
    </location>
</feature>
<accession>A0A1S1N254</accession>
<dbReference type="AlphaFoldDB" id="A0A1S1N254"/>
<feature type="compositionally biased region" description="Polar residues" evidence="1">
    <location>
        <begin position="13"/>
        <end position="24"/>
    </location>
</feature>
<proteinExistence type="predicted"/>
<evidence type="ECO:0000256" key="1">
    <source>
        <dbReference type="SAM" id="MobiDB-lite"/>
    </source>
</evidence>
<dbReference type="OrthoDB" id="118689at2"/>
<reference evidence="2 3" key="1">
    <citation type="submission" date="2016-10" db="EMBL/GenBank/DDBJ databases">
        <title>Pseudoalteromonas amylolytica sp. nov., isolated from the surface seawater.</title>
        <authorList>
            <person name="Wu Y.-H."/>
            <person name="Cheng H."/>
            <person name="Jin X.-B."/>
            <person name="Wang C.-S."/>
            <person name="Xu X.-W."/>
        </authorList>
    </citation>
    <scope>NUCLEOTIDE SEQUENCE [LARGE SCALE GENOMIC DNA]</scope>
    <source>
        <strain evidence="2 3">JCM 12483</strain>
    </source>
</reference>
<keyword evidence="3" id="KW-1185">Reference proteome</keyword>
<evidence type="ECO:0000313" key="3">
    <source>
        <dbReference type="Proteomes" id="UP000180253"/>
    </source>
</evidence>
<comment type="caution">
    <text evidence="2">The sequence shown here is derived from an EMBL/GenBank/DDBJ whole genome shotgun (WGS) entry which is preliminary data.</text>
</comment>
<organism evidence="2 3">
    <name type="scientific">Pseudoalteromonas byunsanensis</name>
    <dbReference type="NCBI Taxonomy" id="327939"/>
    <lineage>
        <taxon>Bacteria</taxon>
        <taxon>Pseudomonadati</taxon>
        <taxon>Pseudomonadota</taxon>
        <taxon>Gammaproteobacteria</taxon>
        <taxon>Alteromonadales</taxon>
        <taxon>Pseudoalteromonadaceae</taxon>
        <taxon>Pseudoalteromonas</taxon>
    </lineage>
</organism>
<dbReference type="NCBIfam" id="NF040572">
    <property type="entry name" value="heme_bind_FMP"/>
    <property type="match status" value="1"/>
</dbReference>
<dbReference type="Proteomes" id="UP000180253">
    <property type="component" value="Unassembled WGS sequence"/>
</dbReference>